<evidence type="ECO:0000313" key="7">
    <source>
        <dbReference type="Proteomes" id="UP000383932"/>
    </source>
</evidence>
<evidence type="ECO:0000256" key="1">
    <source>
        <dbReference type="ARBA" id="ARBA00005234"/>
    </source>
</evidence>
<evidence type="ECO:0000256" key="2">
    <source>
        <dbReference type="ARBA" id="ARBA00022670"/>
    </source>
</evidence>
<keyword evidence="3" id="KW-0378">Hydrolase</keyword>
<dbReference type="EMBL" id="SSOP01000936">
    <property type="protein sequence ID" value="KAB5587608.1"/>
    <property type="molecule type" value="Genomic_DNA"/>
</dbReference>
<comment type="similarity">
    <text evidence="1">Belongs to the peptidase C48 family.</text>
</comment>
<evidence type="ECO:0000313" key="6">
    <source>
        <dbReference type="EMBL" id="KAB5587608.1"/>
    </source>
</evidence>
<comment type="caution">
    <text evidence="6">The sequence shown here is derived from an EMBL/GenBank/DDBJ whole genome shotgun (WGS) entry which is preliminary data.</text>
</comment>
<dbReference type="SUPFAM" id="SSF54001">
    <property type="entry name" value="Cysteine proteinases"/>
    <property type="match status" value="1"/>
</dbReference>
<keyword evidence="2" id="KW-0645">Protease</keyword>
<evidence type="ECO:0000256" key="3">
    <source>
        <dbReference type="ARBA" id="ARBA00022801"/>
    </source>
</evidence>
<dbReference type="GO" id="GO:0008234">
    <property type="term" value="F:cysteine-type peptidase activity"/>
    <property type="evidence" value="ECO:0007669"/>
    <property type="project" value="InterPro"/>
</dbReference>
<accession>A0A5N5Q882</accession>
<feature type="domain" description="Ubiquitin-like protease family profile" evidence="5">
    <location>
        <begin position="258"/>
        <end position="341"/>
    </location>
</feature>
<organism evidence="6 7">
    <name type="scientific">Ceratobasidium theobromae</name>
    <dbReference type="NCBI Taxonomy" id="1582974"/>
    <lineage>
        <taxon>Eukaryota</taxon>
        <taxon>Fungi</taxon>
        <taxon>Dikarya</taxon>
        <taxon>Basidiomycota</taxon>
        <taxon>Agaricomycotina</taxon>
        <taxon>Agaricomycetes</taxon>
        <taxon>Cantharellales</taxon>
        <taxon>Ceratobasidiaceae</taxon>
        <taxon>Ceratobasidium</taxon>
    </lineage>
</organism>
<proteinExistence type="inferred from homology"/>
<dbReference type="Proteomes" id="UP000383932">
    <property type="component" value="Unassembled WGS sequence"/>
</dbReference>
<evidence type="ECO:0000256" key="4">
    <source>
        <dbReference type="SAM" id="MobiDB-lite"/>
    </source>
</evidence>
<reference evidence="6 7" key="1">
    <citation type="journal article" date="2019" name="Fungal Biol. Biotechnol.">
        <title>Draft genome sequence of fastidious pathogen Ceratobasidium theobromae, which causes vascular-streak dieback in Theobroma cacao.</title>
        <authorList>
            <person name="Ali S.S."/>
            <person name="Asman A."/>
            <person name="Shao J."/>
            <person name="Firmansyah A.P."/>
            <person name="Susilo A.W."/>
            <person name="Rosmana A."/>
            <person name="McMahon P."/>
            <person name="Junaid M."/>
            <person name="Guest D."/>
            <person name="Kheng T.Y."/>
            <person name="Meinhardt L.W."/>
            <person name="Bailey B.A."/>
        </authorList>
    </citation>
    <scope>NUCLEOTIDE SEQUENCE [LARGE SCALE GENOMIC DNA]</scope>
    <source>
        <strain evidence="6 7">CT2</strain>
    </source>
</reference>
<dbReference type="Pfam" id="PF02902">
    <property type="entry name" value="Peptidase_C48"/>
    <property type="match status" value="1"/>
</dbReference>
<feature type="region of interest" description="Disordered" evidence="4">
    <location>
        <begin position="407"/>
        <end position="445"/>
    </location>
</feature>
<dbReference type="InterPro" id="IPR003653">
    <property type="entry name" value="Peptidase_C48_C"/>
</dbReference>
<keyword evidence="7" id="KW-1185">Reference proteome</keyword>
<dbReference type="GO" id="GO:0006508">
    <property type="term" value="P:proteolysis"/>
    <property type="evidence" value="ECO:0007669"/>
    <property type="project" value="UniProtKB-KW"/>
</dbReference>
<dbReference type="Gene3D" id="3.40.395.10">
    <property type="entry name" value="Adenoviral Proteinase, Chain A"/>
    <property type="match status" value="1"/>
</dbReference>
<dbReference type="OrthoDB" id="73076at2759"/>
<name>A0A5N5Q882_9AGAM</name>
<evidence type="ECO:0000259" key="5">
    <source>
        <dbReference type="Pfam" id="PF02902"/>
    </source>
</evidence>
<dbReference type="InterPro" id="IPR038765">
    <property type="entry name" value="Papain-like_cys_pep_sf"/>
</dbReference>
<dbReference type="AlphaFoldDB" id="A0A5N5Q882"/>
<sequence>MALKLPNIVEETLPTKTTTVLQLLAYDLPPIFQPPLDLSPENVAETFDPPGSNTSDAIAISQLPIPADSFRKRLSEFLKQSEKGTYKSLHIPWSSLEVSRTGLWLIGYWDHIERLRWLQGEWRKIHLWLQDCRNADTDIPGAHAIYDQAITNVESLFYEQELYSFRGQLASALHIASRLLSEQWVDSWTLSGIIDAFSARQQSMKQNHRSKSYILPCHILASIEGAYHASRQDNEKPFQVPKSSKPLKTWIDGGGETFFFVLNVNQNHWVAAKVNIPACCVQVGDSLRMFQGVHTALQPMLSWLSNLLNKGFTIKFGLVCGKQQDGISCGLFAANTIAFHVFSDGLLTHRRRELARASYFNELVVVHSQSVPNCLSLRNGPPHIIEPGINGCSNKMRTTALYTGSNASPGDAKLAQHHHPDTDPEVIDISDSSSDSDGFEPGKDIKPLCEELETDGNCNIVGSSYSEFVPESAAT</sequence>
<protein>
    <recommendedName>
        <fullName evidence="5">Ubiquitin-like protease family profile domain-containing protein</fullName>
    </recommendedName>
</protein>
<gene>
    <name evidence="6" type="ORF">CTheo_8953</name>
</gene>
<dbReference type="GO" id="GO:0019783">
    <property type="term" value="F:ubiquitin-like protein peptidase activity"/>
    <property type="evidence" value="ECO:0007669"/>
    <property type="project" value="UniProtKB-ARBA"/>
</dbReference>